<accession>A0A511WZE9</accession>
<keyword evidence="2" id="KW-0812">Transmembrane</keyword>
<dbReference type="RefSeq" id="WP_170243621.1">
    <property type="nucleotide sequence ID" value="NZ_BJYE01000004.1"/>
</dbReference>
<reference evidence="4 5" key="1">
    <citation type="submission" date="2019-07" db="EMBL/GenBank/DDBJ databases">
        <title>Whole genome shotgun sequence of Halolactibacillus alkaliphilus NBRC 103919.</title>
        <authorList>
            <person name="Hosoyama A."/>
            <person name="Uohara A."/>
            <person name="Ohji S."/>
            <person name="Ichikawa N."/>
        </authorList>
    </citation>
    <scope>NUCLEOTIDE SEQUENCE [LARGE SCALE GENOMIC DNA]</scope>
    <source>
        <strain evidence="4 5">NBRC 103919</strain>
    </source>
</reference>
<protein>
    <recommendedName>
        <fullName evidence="3">DUF1510 domain-containing protein</fullName>
    </recommendedName>
</protein>
<evidence type="ECO:0000256" key="1">
    <source>
        <dbReference type="SAM" id="MobiDB-lite"/>
    </source>
</evidence>
<feature type="transmembrane region" description="Helical" evidence="2">
    <location>
        <begin position="21"/>
        <end position="45"/>
    </location>
</feature>
<organism evidence="4 5">
    <name type="scientific">Halolactibacillus alkaliphilus</name>
    <dbReference type="NCBI Taxonomy" id="442899"/>
    <lineage>
        <taxon>Bacteria</taxon>
        <taxon>Bacillati</taxon>
        <taxon>Bacillota</taxon>
        <taxon>Bacilli</taxon>
        <taxon>Bacillales</taxon>
        <taxon>Bacillaceae</taxon>
        <taxon>Halolactibacillus</taxon>
    </lineage>
</organism>
<dbReference type="STRING" id="442899.SAMN05720591_105112"/>
<dbReference type="InterPro" id="IPR009988">
    <property type="entry name" value="DUF1510"/>
</dbReference>
<feature type="compositionally biased region" description="Acidic residues" evidence="1">
    <location>
        <begin position="67"/>
        <end position="89"/>
    </location>
</feature>
<evidence type="ECO:0000313" key="5">
    <source>
        <dbReference type="Proteomes" id="UP000321400"/>
    </source>
</evidence>
<comment type="caution">
    <text evidence="4">The sequence shown here is derived from an EMBL/GenBank/DDBJ whole genome shotgun (WGS) entry which is preliminary data.</text>
</comment>
<evidence type="ECO:0000256" key="2">
    <source>
        <dbReference type="SAM" id="Phobius"/>
    </source>
</evidence>
<dbReference type="AlphaFoldDB" id="A0A511WZE9"/>
<name>A0A511WZE9_9BACI</name>
<evidence type="ECO:0000259" key="3">
    <source>
        <dbReference type="Pfam" id="PF07423"/>
    </source>
</evidence>
<feature type="domain" description="DUF1510" evidence="3">
    <location>
        <begin position="126"/>
        <end position="215"/>
    </location>
</feature>
<keyword evidence="2" id="KW-0472">Membrane</keyword>
<dbReference type="EMBL" id="BJYE01000004">
    <property type="protein sequence ID" value="GEN56059.1"/>
    <property type="molecule type" value="Genomic_DNA"/>
</dbReference>
<feature type="compositionally biased region" description="Acidic residues" evidence="1">
    <location>
        <begin position="233"/>
        <end position="245"/>
    </location>
</feature>
<feature type="region of interest" description="Disordered" evidence="1">
    <location>
        <begin position="57"/>
        <end position="109"/>
    </location>
</feature>
<keyword evidence="2" id="KW-1133">Transmembrane helix</keyword>
<evidence type="ECO:0000313" key="4">
    <source>
        <dbReference type="EMBL" id="GEN56059.1"/>
    </source>
</evidence>
<keyword evidence="5" id="KW-1185">Reference proteome</keyword>
<sequence>MQDEDLVFSRTRRLKKKRKNNRWIIVLVGILLIFILSIISAPIIANLMYSDRGANEEGMDDPTALDQENDESERSDIIPTDDEDDEEDGPTDRPNTEADGDLSPKTPDDYELTFVESAEENVVSSYTADWQPILTVQEEPHAISFEKDSTDWKEMLQAATLATGIDAENMQYLWVSGNGPGKVITTYTDRLSSENFRVHIEWRENQGYTPTQVDMLHSHDQMNRFSSNSNSDNDQENITEVDETN</sequence>
<proteinExistence type="predicted"/>
<feature type="region of interest" description="Disordered" evidence="1">
    <location>
        <begin position="222"/>
        <end position="245"/>
    </location>
</feature>
<dbReference type="Proteomes" id="UP000321400">
    <property type="component" value="Unassembled WGS sequence"/>
</dbReference>
<dbReference type="Pfam" id="PF07423">
    <property type="entry name" value="DUF1510"/>
    <property type="match status" value="1"/>
</dbReference>
<gene>
    <name evidence="4" type="ORF">HAL01_05230</name>
</gene>